<dbReference type="CDD" id="cd16664">
    <property type="entry name" value="RING-Ubox_PUB"/>
    <property type="match status" value="1"/>
</dbReference>
<evidence type="ECO:0000256" key="1">
    <source>
        <dbReference type="ARBA" id="ARBA00000900"/>
    </source>
</evidence>
<keyword evidence="5" id="KW-0833">Ubl conjugation pathway</keyword>
<dbReference type="UniPathway" id="UPA00143"/>
<dbReference type="SUPFAM" id="SSF48371">
    <property type="entry name" value="ARM repeat"/>
    <property type="match status" value="1"/>
</dbReference>
<dbReference type="Gene3D" id="1.25.10.10">
    <property type="entry name" value="Leucine-rich Repeat Variant"/>
    <property type="match status" value="1"/>
</dbReference>
<dbReference type="AlphaFoldDB" id="D8RKK7"/>
<dbReference type="InterPro" id="IPR016024">
    <property type="entry name" value="ARM-type_fold"/>
</dbReference>
<dbReference type="PANTHER" id="PTHR22849:SF164">
    <property type="entry name" value="U-BOX DOMAIN-CONTAINING PROTEIN"/>
    <property type="match status" value="1"/>
</dbReference>
<dbReference type="EMBL" id="GL377582">
    <property type="protein sequence ID" value="EFJ27256.1"/>
    <property type="molecule type" value="Genomic_DNA"/>
</dbReference>
<sequence length="408" mass="43689">MDQTDLHPVPPPEFICPISLELMRDPVTACTGVTYDRSSINKWLERGQDCCPATMQPLHQNHSLVPNNALRSLIHQWCESHSTTSDLFRSSTSPIDRPHILLLLDRIQRDPANVDALSKLKSKARESTKNSRAIVDAGAVTVLSGVLSAPYPQDARDPPDKAWLQPIEEAIAILAYLPASYNSRRALISPKPLRSISWILCMGSPPGMMSAIAVLDGLASDKGAQIAIGSMAGVIDGLVAILRRNGNQVLVNSSLRALLGICLPLRNRARAARAGAVAALVELLPDTSGGVAEHILIVLELLCGCAEGRAAVDDHALAIPAIVKKILRVSDSATANAVGILWAVCRDSGRSSAAMRDRTGGLGLFGKLLLLLRRDVSPGTRHKVIDILDKVYNARMDLSSSPPPPASL</sequence>
<keyword evidence="4" id="KW-0808">Transferase</keyword>
<dbReference type="InterPro" id="IPR011989">
    <property type="entry name" value="ARM-like"/>
</dbReference>
<feature type="domain" description="U-box" evidence="6">
    <location>
        <begin position="9"/>
        <end position="84"/>
    </location>
</feature>
<dbReference type="SMART" id="SM00504">
    <property type="entry name" value="Ubox"/>
    <property type="match status" value="1"/>
</dbReference>
<dbReference type="Pfam" id="PF25598">
    <property type="entry name" value="ARM_PUB"/>
    <property type="match status" value="1"/>
</dbReference>
<comment type="pathway">
    <text evidence="2">Protein modification; protein ubiquitination.</text>
</comment>
<dbReference type="InterPro" id="IPR003613">
    <property type="entry name" value="Ubox_domain"/>
</dbReference>
<evidence type="ECO:0000259" key="6">
    <source>
        <dbReference type="PROSITE" id="PS51698"/>
    </source>
</evidence>
<dbReference type="InterPro" id="IPR045185">
    <property type="entry name" value="PUB22/23/24-like"/>
</dbReference>
<dbReference type="GO" id="GO:0016567">
    <property type="term" value="P:protein ubiquitination"/>
    <property type="evidence" value="ECO:0007669"/>
    <property type="project" value="UniProtKB-UniPathway"/>
</dbReference>
<dbReference type="InterPro" id="IPR058678">
    <property type="entry name" value="ARM_PUB"/>
</dbReference>
<evidence type="ECO:0000313" key="7">
    <source>
        <dbReference type="EMBL" id="EFJ27256.1"/>
    </source>
</evidence>
<dbReference type="HOGENOM" id="CLU_006348_1_1_1"/>
<evidence type="ECO:0000313" key="8">
    <source>
        <dbReference type="Proteomes" id="UP000001514"/>
    </source>
</evidence>
<dbReference type="PROSITE" id="PS51698">
    <property type="entry name" value="U_BOX"/>
    <property type="match status" value="1"/>
</dbReference>
<organism evidence="8">
    <name type="scientific">Selaginella moellendorffii</name>
    <name type="common">Spikemoss</name>
    <dbReference type="NCBI Taxonomy" id="88036"/>
    <lineage>
        <taxon>Eukaryota</taxon>
        <taxon>Viridiplantae</taxon>
        <taxon>Streptophyta</taxon>
        <taxon>Embryophyta</taxon>
        <taxon>Tracheophyta</taxon>
        <taxon>Lycopodiopsida</taxon>
        <taxon>Selaginellales</taxon>
        <taxon>Selaginellaceae</taxon>
        <taxon>Selaginella</taxon>
    </lineage>
</organism>
<dbReference type="PANTHER" id="PTHR22849">
    <property type="entry name" value="WDSAM1 PROTEIN"/>
    <property type="match status" value="1"/>
</dbReference>
<protein>
    <recommendedName>
        <fullName evidence="3">RING-type E3 ubiquitin transferase</fullName>
        <ecNumber evidence="3">2.3.2.27</ecNumber>
    </recommendedName>
</protein>
<dbReference type="eggNOG" id="ENOG502QTKN">
    <property type="taxonomic scope" value="Eukaryota"/>
</dbReference>
<evidence type="ECO:0000256" key="3">
    <source>
        <dbReference type="ARBA" id="ARBA00012483"/>
    </source>
</evidence>
<dbReference type="EC" id="2.3.2.27" evidence="3"/>
<gene>
    <name evidence="7" type="ORF">SELMODRAFT_172230</name>
</gene>
<dbReference type="FunFam" id="3.30.40.10:FF:000442">
    <property type="entry name" value="RING-type E3 ubiquitin transferase"/>
    <property type="match status" value="1"/>
</dbReference>
<dbReference type="Pfam" id="PF04564">
    <property type="entry name" value="U-box"/>
    <property type="match status" value="1"/>
</dbReference>
<evidence type="ECO:0000256" key="4">
    <source>
        <dbReference type="ARBA" id="ARBA00022679"/>
    </source>
</evidence>
<dbReference type="InterPro" id="IPR013083">
    <property type="entry name" value="Znf_RING/FYVE/PHD"/>
</dbReference>
<evidence type="ECO:0000256" key="2">
    <source>
        <dbReference type="ARBA" id="ARBA00004906"/>
    </source>
</evidence>
<evidence type="ECO:0000256" key="5">
    <source>
        <dbReference type="ARBA" id="ARBA00022786"/>
    </source>
</evidence>
<dbReference type="SUPFAM" id="SSF57850">
    <property type="entry name" value="RING/U-box"/>
    <property type="match status" value="1"/>
</dbReference>
<keyword evidence="8" id="KW-1185">Reference proteome</keyword>
<dbReference type="InterPro" id="IPR045210">
    <property type="entry name" value="RING-Ubox_PUB"/>
</dbReference>
<accession>D8RKK7</accession>
<dbReference type="Gene3D" id="3.30.40.10">
    <property type="entry name" value="Zinc/RING finger domain, C3HC4 (zinc finger)"/>
    <property type="match status" value="1"/>
</dbReference>
<comment type="catalytic activity">
    <reaction evidence="1">
        <text>S-ubiquitinyl-[E2 ubiquitin-conjugating enzyme]-L-cysteine + [acceptor protein]-L-lysine = [E2 ubiquitin-conjugating enzyme]-L-cysteine + N(6)-ubiquitinyl-[acceptor protein]-L-lysine.</text>
        <dbReference type="EC" id="2.3.2.27"/>
    </reaction>
</comment>
<dbReference type="KEGG" id="smo:SELMODRAFT_172230"/>
<name>D8RKK7_SELML</name>
<dbReference type="OMA" id="PMEAKDM"/>
<reference evidence="7 8" key="1">
    <citation type="journal article" date="2011" name="Science">
        <title>The Selaginella genome identifies genetic changes associated with the evolution of vascular plants.</title>
        <authorList>
            <person name="Banks J.A."/>
            <person name="Nishiyama T."/>
            <person name="Hasebe M."/>
            <person name="Bowman J.L."/>
            <person name="Gribskov M."/>
            <person name="dePamphilis C."/>
            <person name="Albert V.A."/>
            <person name="Aono N."/>
            <person name="Aoyama T."/>
            <person name="Ambrose B.A."/>
            <person name="Ashton N.W."/>
            <person name="Axtell M.J."/>
            <person name="Barker E."/>
            <person name="Barker M.S."/>
            <person name="Bennetzen J.L."/>
            <person name="Bonawitz N.D."/>
            <person name="Chapple C."/>
            <person name="Cheng C."/>
            <person name="Correa L.G."/>
            <person name="Dacre M."/>
            <person name="DeBarry J."/>
            <person name="Dreyer I."/>
            <person name="Elias M."/>
            <person name="Engstrom E.M."/>
            <person name="Estelle M."/>
            <person name="Feng L."/>
            <person name="Finet C."/>
            <person name="Floyd S.K."/>
            <person name="Frommer W.B."/>
            <person name="Fujita T."/>
            <person name="Gramzow L."/>
            <person name="Gutensohn M."/>
            <person name="Harholt J."/>
            <person name="Hattori M."/>
            <person name="Heyl A."/>
            <person name="Hirai T."/>
            <person name="Hiwatashi Y."/>
            <person name="Ishikawa M."/>
            <person name="Iwata M."/>
            <person name="Karol K.G."/>
            <person name="Koehler B."/>
            <person name="Kolukisaoglu U."/>
            <person name="Kubo M."/>
            <person name="Kurata T."/>
            <person name="Lalonde S."/>
            <person name="Li K."/>
            <person name="Li Y."/>
            <person name="Litt A."/>
            <person name="Lyons E."/>
            <person name="Manning G."/>
            <person name="Maruyama T."/>
            <person name="Michael T.P."/>
            <person name="Mikami K."/>
            <person name="Miyazaki S."/>
            <person name="Morinaga S."/>
            <person name="Murata T."/>
            <person name="Mueller-Roeber B."/>
            <person name="Nelson D.R."/>
            <person name="Obara M."/>
            <person name="Oguri Y."/>
            <person name="Olmstead R.G."/>
            <person name="Onodera N."/>
            <person name="Petersen B.L."/>
            <person name="Pils B."/>
            <person name="Prigge M."/>
            <person name="Rensing S.A."/>
            <person name="Riano-Pachon D.M."/>
            <person name="Roberts A.W."/>
            <person name="Sato Y."/>
            <person name="Scheller H.V."/>
            <person name="Schulz B."/>
            <person name="Schulz C."/>
            <person name="Shakirov E.V."/>
            <person name="Shibagaki N."/>
            <person name="Shinohara N."/>
            <person name="Shippen D.E."/>
            <person name="Soerensen I."/>
            <person name="Sotooka R."/>
            <person name="Sugimoto N."/>
            <person name="Sugita M."/>
            <person name="Sumikawa N."/>
            <person name="Tanurdzic M."/>
            <person name="Theissen G."/>
            <person name="Ulvskov P."/>
            <person name="Wakazuki S."/>
            <person name="Weng J.K."/>
            <person name="Willats W.W."/>
            <person name="Wipf D."/>
            <person name="Wolf P.G."/>
            <person name="Yang L."/>
            <person name="Zimmer A.D."/>
            <person name="Zhu Q."/>
            <person name="Mitros T."/>
            <person name="Hellsten U."/>
            <person name="Loque D."/>
            <person name="Otillar R."/>
            <person name="Salamov A."/>
            <person name="Schmutz J."/>
            <person name="Shapiro H."/>
            <person name="Lindquist E."/>
            <person name="Lucas S."/>
            <person name="Rokhsar D."/>
            <person name="Grigoriev I.V."/>
        </authorList>
    </citation>
    <scope>NUCLEOTIDE SEQUENCE [LARGE SCALE GENOMIC DNA]</scope>
</reference>
<dbReference type="Proteomes" id="UP000001514">
    <property type="component" value="Unassembled WGS sequence"/>
</dbReference>
<dbReference type="InParanoid" id="D8RKK7"/>
<dbReference type="Gramene" id="EFJ27256">
    <property type="protein sequence ID" value="EFJ27256"/>
    <property type="gene ID" value="SELMODRAFT_172230"/>
</dbReference>
<proteinExistence type="predicted"/>
<dbReference type="GO" id="GO:0061630">
    <property type="term" value="F:ubiquitin protein ligase activity"/>
    <property type="evidence" value="ECO:0007669"/>
    <property type="project" value="UniProtKB-EC"/>
</dbReference>